<accession>A0A0W8DG73</accession>
<dbReference type="InterPro" id="IPR014729">
    <property type="entry name" value="Rossmann-like_a/b/a_fold"/>
</dbReference>
<reference evidence="8 9" key="1">
    <citation type="submission" date="2015-11" db="EMBL/GenBank/DDBJ databases">
        <title>Genomes and virulence difference between two physiological races of Phytophthora nicotianae.</title>
        <authorList>
            <person name="Liu H."/>
            <person name="Ma X."/>
            <person name="Yu H."/>
            <person name="Fang D."/>
            <person name="Li Y."/>
            <person name="Wang X."/>
            <person name="Wang W."/>
            <person name="Dong Y."/>
            <person name="Xiao B."/>
        </authorList>
    </citation>
    <scope>NUCLEOTIDE SEQUENCE [LARGE SCALE GENOMIC DNA]</scope>
    <source>
        <strain evidence="9">race 1</strain>
    </source>
</reference>
<dbReference type="GO" id="GO:0019773">
    <property type="term" value="C:proteasome core complex, alpha-subunit complex"/>
    <property type="evidence" value="ECO:0007669"/>
    <property type="project" value="UniProtKB-UniRule"/>
</dbReference>
<dbReference type="PROSITE" id="PS00388">
    <property type="entry name" value="PROTEASOME_ALPHA_1"/>
    <property type="match status" value="1"/>
</dbReference>
<keyword evidence="3" id="KW-0963">Cytoplasm</keyword>
<dbReference type="EMBL" id="LNFP01000230">
    <property type="protein sequence ID" value="KUF95370.1"/>
    <property type="molecule type" value="Genomic_DNA"/>
</dbReference>
<dbReference type="NCBIfam" id="NF003075">
    <property type="entry name" value="PRK03996.1"/>
    <property type="match status" value="1"/>
</dbReference>
<dbReference type="SUPFAM" id="SSF56235">
    <property type="entry name" value="N-terminal nucleophile aminohydrolases (Ntn hydrolases)"/>
    <property type="match status" value="1"/>
</dbReference>
<sequence length="691" mass="74888">MLDTVTMERLLSAMYAREPHMKVVAAVTGGGVSVAESLFRPGSSSTMLHFAVPYSRASLQSFLSSVPSTSSKLKFCSADTSERMALAAWKKANDITRNEAEEDDTQAAAALPSALMRFRASLGIACTAGLATNYPKKGPHECFLSVCQARSVSKSTAFLQPKCETYHLQLDKTLGRSRTEEDHIVSRWLVYLLAKAADVDSEACSAFHDELMSAHTGSDAIVKLTSDEEDSSANNPLHDICIGKSDQLMSVAFLPEGPTESASGAGSTVAARGFDFRGLILPGSFNPLHKGHVDLARVAQQLVKDRTGVELPVAFELAVANADKGAIESSTISSRVAQFADGNASGLGAWPLLVTNATLFGQKAELLPGCAFVIGADTAVRIVDKKYYDMDEHKMVLALDRIARSDCSFVVAGRFDKKVENRFISADEVLDEHVPPHPRSTMSRRYDGRTTTFSPEGRLFQVEYAMEAINNAGSAVGILAKDGIVIAAEKKTVSKLLTPSKTSEKTIKLDDHLICAVAGLTADANILVNYARLSAQRYELAYQEKEPCEQLVQTICNYKQAYTQFGGQRPFGVSFLYAGWDRHHGFQLYHSDPSGNYGGWKATAIGANNRAAKSMLKSDYEEGMTVEDALAFSVKVMNKTMDSTSPSAEKLEFTTVTRNPDGKIVHRQLTEKETEELLQKAAADTASSGDM</sequence>
<dbReference type="InterPro" id="IPR000426">
    <property type="entry name" value="Proteasome_asu_N"/>
</dbReference>
<organism evidence="8 9">
    <name type="scientific">Phytophthora nicotianae</name>
    <name type="common">Potato buckeye rot agent</name>
    <name type="synonym">Phytophthora parasitica</name>
    <dbReference type="NCBI Taxonomy" id="4792"/>
    <lineage>
        <taxon>Eukaryota</taxon>
        <taxon>Sar</taxon>
        <taxon>Stramenopiles</taxon>
        <taxon>Oomycota</taxon>
        <taxon>Peronosporomycetes</taxon>
        <taxon>Peronosporales</taxon>
        <taxon>Peronosporaceae</taxon>
        <taxon>Phytophthora</taxon>
    </lineage>
</organism>
<dbReference type="GO" id="GO:0016887">
    <property type="term" value="F:ATP hydrolysis activity"/>
    <property type="evidence" value="ECO:0007669"/>
    <property type="project" value="TreeGrafter"/>
</dbReference>
<dbReference type="PROSITE" id="PS51475">
    <property type="entry name" value="PROTEASOME_ALPHA_2"/>
    <property type="match status" value="1"/>
</dbReference>
<comment type="caution">
    <text evidence="8">The sequence shown here is derived from an EMBL/GenBank/DDBJ whole genome shotgun (WGS) entry which is preliminary data.</text>
</comment>
<dbReference type="Pfam" id="PF00227">
    <property type="entry name" value="Proteasome"/>
    <property type="match status" value="1"/>
</dbReference>
<evidence type="ECO:0000313" key="8">
    <source>
        <dbReference type="EMBL" id="KUF95370.1"/>
    </source>
</evidence>
<dbReference type="PANTHER" id="PTHR31285:SF0">
    <property type="entry name" value="NICOTINAMIDE MONONUCLEOTIDE ADENYLYLTRANSFERASE"/>
    <property type="match status" value="1"/>
</dbReference>
<dbReference type="GO" id="GO:0006511">
    <property type="term" value="P:ubiquitin-dependent protein catabolic process"/>
    <property type="evidence" value="ECO:0007669"/>
    <property type="project" value="InterPro"/>
</dbReference>
<dbReference type="InterPro" id="IPR023332">
    <property type="entry name" value="Proteasome_alpha-type"/>
</dbReference>
<dbReference type="Gene3D" id="3.90.950.20">
    <property type="entry name" value="CinA-like"/>
    <property type="match status" value="1"/>
</dbReference>
<evidence type="ECO:0000256" key="2">
    <source>
        <dbReference type="ARBA" id="ARBA00004123"/>
    </source>
</evidence>
<protein>
    <submittedName>
        <fullName evidence="8">Sodium/potassium-transporting ATPase subunit alpha-2</fullName>
    </submittedName>
</protein>
<comment type="function">
    <text evidence="1">The proteasome is a multicatalytic proteinase complex which is characterized by its ability to cleave peptides with Arg, Phe, Tyr, Leu, and Glu adjacent to the leaving group at neutral or slightly basic pH. The proteasome has an ATP-dependent proteolytic activity.</text>
</comment>
<feature type="domain" description="Proteasome alpha-type subunits" evidence="7">
    <location>
        <begin position="446"/>
        <end position="468"/>
    </location>
</feature>
<dbReference type="FunFam" id="3.60.20.10:FF:000031">
    <property type="entry name" value="Proteasome subunit alpha type"/>
    <property type="match status" value="1"/>
</dbReference>
<evidence type="ECO:0000256" key="4">
    <source>
        <dbReference type="ARBA" id="ARBA00022942"/>
    </source>
</evidence>
<dbReference type="SUPFAM" id="SSF52374">
    <property type="entry name" value="Nucleotidylyl transferase"/>
    <property type="match status" value="1"/>
</dbReference>
<evidence type="ECO:0000256" key="6">
    <source>
        <dbReference type="PROSITE-ProRule" id="PRU00808"/>
    </source>
</evidence>
<dbReference type="GO" id="GO:0005634">
    <property type="term" value="C:nucleus"/>
    <property type="evidence" value="ECO:0007669"/>
    <property type="project" value="UniProtKB-SubCell"/>
</dbReference>
<comment type="subcellular location">
    <subcellularLocation>
        <location evidence="2">Nucleus</location>
    </subcellularLocation>
</comment>
<evidence type="ECO:0000256" key="1">
    <source>
        <dbReference type="ARBA" id="ARBA00002000"/>
    </source>
</evidence>
<dbReference type="InterPro" id="IPR029055">
    <property type="entry name" value="Ntn_hydrolases_N"/>
</dbReference>
<evidence type="ECO:0000259" key="7">
    <source>
        <dbReference type="PROSITE" id="PS00388"/>
    </source>
</evidence>
<name>A0A0W8DG73_PHYNI</name>
<dbReference type="Pfam" id="PF10584">
    <property type="entry name" value="Proteasome_A_N"/>
    <property type="match status" value="1"/>
</dbReference>
<evidence type="ECO:0000256" key="5">
    <source>
        <dbReference type="ARBA" id="ARBA00023242"/>
    </source>
</evidence>
<dbReference type="Proteomes" id="UP000054636">
    <property type="component" value="Unassembled WGS sequence"/>
</dbReference>
<keyword evidence="5" id="KW-0539">Nucleus</keyword>
<dbReference type="Gene3D" id="3.60.20.10">
    <property type="entry name" value="Glutamine Phosphoribosylpyrophosphate, subunit 1, domain 1"/>
    <property type="match status" value="1"/>
</dbReference>
<dbReference type="InterPro" id="IPR016050">
    <property type="entry name" value="Proteasome_bsu_CS"/>
</dbReference>
<dbReference type="PANTHER" id="PTHR31285">
    <property type="entry name" value="NICOTINAMIDE MONONUCLEOTIDE ADENYLYLTRANSFERASE"/>
    <property type="match status" value="1"/>
</dbReference>
<gene>
    <name evidence="8" type="ORF">AM588_10010009</name>
</gene>
<dbReference type="Gene3D" id="3.40.50.620">
    <property type="entry name" value="HUPs"/>
    <property type="match status" value="1"/>
</dbReference>
<dbReference type="PROSITE" id="PS00854">
    <property type="entry name" value="PROTEASOME_BETA_1"/>
    <property type="match status" value="1"/>
</dbReference>
<dbReference type="SMART" id="SM00948">
    <property type="entry name" value="Proteasome_A_N"/>
    <property type="match status" value="1"/>
</dbReference>
<keyword evidence="4 6" id="KW-0647">Proteasome</keyword>
<evidence type="ECO:0000313" key="9">
    <source>
        <dbReference type="Proteomes" id="UP000054636"/>
    </source>
</evidence>
<dbReference type="AlphaFoldDB" id="A0A0W8DG73"/>
<comment type="similarity">
    <text evidence="6">Belongs to the peptidase T1A family.</text>
</comment>
<dbReference type="CDD" id="cd03752">
    <property type="entry name" value="proteasome_alpha_type_4"/>
    <property type="match status" value="1"/>
</dbReference>
<dbReference type="InterPro" id="IPR036653">
    <property type="entry name" value="CinA-like_C"/>
</dbReference>
<proteinExistence type="inferred from homology"/>
<evidence type="ECO:0000256" key="3">
    <source>
        <dbReference type="ARBA" id="ARBA00022490"/>
    </source>
</evidence>
<dbReference type="GO" id="GO:0005737">
    <property type="term" value="C:cytoplasm"/>
    <property type="evidence" value="ECO:0007669"/>
    <property type="project" value="TreeGrafter"/>
</dbReference>
<dbReference type="InterPro" id="IPR001353">
    <property type="entry name" value="Proteasome_sua/b"/>
</dbReference>
<dbReference type="GO" id="GO:0000309">
    <property type="term" value="F:nicotinamide-nucleotide adenylyltransferase activity"/>
    <property type="evidence" value="ECO:0007669"/>
    <property type="project" value="TreeGrafter"/>
</dbReference>